<reference evidence="3 4" key="1">
    <citation type="submission" date="2018-07" db="EMBL/GenBank/DDBJ databases">
        <title>Genomic Encyclopedia of Type Strains, Phase IV (KMG-IV): sequencing the most valuable type-strain genomes for metagenomic binning, comparative biology and taxonomic classification.</title>
        <authorList>
            <person name="Goeker M."/>
        </authorList>
    </citation>
    <scope>NUCLEOTIDE SEQUENCE [LARGE SCALE GENOMIC DNA]</scope>
    <source>
        <strain evidence="3 4">DSM 27016</strain>
    </source>
</reference>
<accession>A0A369AIX2</accession>
<dbReference type="GO" id="GO:0006351">
    <property type="term" value="P:DNA-templated transcription"/>
    <property type="evidence" value="ECO:0007669"/>
    <property type="project" value="TreeGrafter"/>
</dbReference>
<name>A0A369AIX2_9FIRM</name>
<dbReference type="PANTHER" id="PTHR38781:SF1">
    <property type="entry name" value="ANTITOXIN DINJ-RELATED"/>
    <property type="match status" value="1"/>
</dbReference>
<dbReference type="InterPro" id="IPR007337">
    <property type="entry name" value="RelB/DinJ"/>
</dbReference>
<organism evidence="3 4">
    <name type="scientific">Anaerobacterium chartisolvens</name>
    <dbReference type="NCBI Taxonomy" id="1297424"/>
    <lineage>
        <taxon>Bacteria</taxon>
        <taxon>Bacillati</taxon>
        <taxon>Bacillota</taxon>
        <taxon>Clostridia</taxon>
        <taxon>Eubacteriales</taxon>
        <taxon>Oscillospiraceae</taxon>
        <taxon>Anaerobacterium</taxon>
    </lineage>
</organism>
<gene>
    <name evidence="3" type="ORF">DFR58_13726</name>
</gene>
<dbReference type="EMBL" id="QPJT01000037">
    <property type="protein sequence ID" value="RCX09310.1"/>
    <property type="molecule type" value="Genomic_DNA"/>
</dbReference>
<protein>
    <submittedName>
        <fullName evidence="3">DNA-damage-inducible protein J</fullName>
    </submittedName>
</protein>
<dbReference type="Gene3D" id="1.10.1220.10">
    <property type="entry name" value="Met repressor-like"/>
    <property type="match status" value="1"/>
</dbReference>
<dbReference type="GO" id="GO:0006355">
    <property type="term" value="P:regulation of DNA-templated transcription"/>
    <property type="evidence" value="ECO:0007669"/>
    <property type="project" value="InterPro"/>
</dbReference>
<evidence type="ECO:0000313" key="3">
    <source>
        <dbReference type="EMBL" id="RCX09310.1"/>
    </source>
</evidence>
<dbReference type="OrthoDB" id="9804867at2"/>
<dbReference type="Proteomes" id="UP000253034">
    <property type="component" value="Unassembled WGS sequence"/>
</dbReference>
<comment type="similarity">
    <text evidence="1">Belongs to the RelB/DinJ antitoxin family.</text>
</comment>
<dbReference type="Pfam" id="PF04221">
    <property type="entry name" value="RelB"/>
    <property type="match status" value="1"/>
</dbReference>
<evidence type="ECO:0000313" key="4">
    <source>
        <dbReference type="Proteomes" id="UP000253034"/>
    </source>
</evidence>
<dbReference type="NCBIfam" id="TIGR02384">
    <property type="entry name" value="RelB_DinJ"/>
    <property type="match status" value="1"/>
</dbReference>
<keyword evidence="2" id="KW-1277">Toxin-antitoxin system</keyword>
<dbReference type="PANTHER" id="PTHR38781">
    <property type="entry name" value="ANTITOXIN DINJ-RELATED"/>
    <property type="match status" value="1"/>
</dbReference>
<dbReference type="InterPro" id="IPR013321">
    <property type="entry name" value="Arc_rbn_hlx_hlx"/>
</dbReference>
<dbReference type="RefSeq" id="WP_114299992.1">
    <property type="nucleotide sequence ID" value="NZ_QPJT01000037.1"/>
</dbReference>
<evidence type="ECO:0000256" key="2">
    <source>
        <dbReference type="ARBA" id="ARBA00022649"/>
    </source>
</evidence>
<proteinExistence type="inferred from homology"/>
<sequence length="84" mass="9771">MAKTINVTIRLDREVKENAEKLFNDFGMNLSTAFNIFARQALRQGKIPFEIYDPFYSEKNQARLERSIKHAEAGQITVHELIED</sequence>
<keyword evidence="4" id="KW-1185">Reference proteome</keyword>
<evidence type="ECO:0000256" key="1">
    <source>
        <dbReference type="ARBA" id="ARBA00010562"/>
    </source>
</evidence>
<comment type="caution">
    <text evidence="3">The sequence shown here is derived from an EMBL/GenBank/DDBJ whole genome shotgun (WGS) entry which is preliminary data.</text>
</comment>
<dbReference type="AlphaFoldDB" id="A0A369AIX2"/>